<protein>
    <submittedName>
        <fullName evidence="2">Uncharacterized protein</fullName>
    </submittedName>
</protein>
<gene>
    <name evidence="2" type="ORF">DOP62_00225</name>
</gene>
<name>A0AAN1QKW0_SYNEL</name>
<sequence length="380" mass="41936">MTQRITALTTAVFLFGGAIALLPSTSAQAAEVNPNLLRRCQNALAERIGQRIQVQTDTLTPYFISNAEQGIRGQGNLDSSGNFRPFDFDCQVNVRDGRVVSLEYNYQSSGNNGTVNDNVRRRCQDALADRIGQRVQLSSDTFRPYFISNAEQGLRGEGTLDRAGNFRPFEFDCQVNTRTGRVNRLTYNYLSANNPTDISPAVLQACQIALRDRIGQRVQIDRNSLQSYFISNAAEGLRGEAVAGRETQPFQFDCQVNLRNGRVTRLDYDNAGSIADLTPVFTSHQDGERITTQGFTLTGRTQPNARVRVQVRASTAVLGGLIDVGGTTLVDREVIADRDGNFSVQVRRPVVVTSSTRYVVRASASLNGQTRDAEIVLRQQ</sequence>
<dbReference type="AlphaFoldDB" id="A0AAN1QKW0"/>
<evidence type="ECO:0000256" key="1">
    <source>
        <dbReference type="SAM" id="SignalP"/>
    </source>
</evidence>
<dbReference type="RefSeq" id="WP_208674601.1">
    <property type="nucleotide sequence ID" value="NZ_CP030139.2"/>
</dbReference>
<dbReference type="EMBL" id="CP030139">
    <property type="protein sequence ID" value="AZB71359.1"/>
    <property type="molecule type" value="Genomic_DNA"/>
</dbReference>
<feature type="signal peptide" evidence="1">
    <location>
        <begin position="1"/>
        <end position="29"/>
    </location>
</feature>
<proteinExistence type="predicted"/>
<evidence type="ECO:0000313" key="3">
    <source>
        <dbReference type="Proteomes" id="UP000267249"/>
    </source>
</evidence>
<evidence type="ECO:0000313" key="2">
    <source>
        <dbReference type="EMBL" id="AZB71359.1"/>
    </source>
</evidence>
<feature type="chain" id="PRO_5042862541" evidence="1">
    <location>
        <begin position="30"/>
        <end position="380"/>
    </location>
</feature>
<dbReference type="Proteomes" id="UP000267249">
    <property type="component" value="Chromosome"/>
</dbReference>
<keyword evidence="1" id="KW-0732">Signal</keyword>
<accession>A0AAN1QKW0</accession>
<reference evidence="2 3" key="1">
    <citation type="journal article" date="2018" name="Sci. Rep.">
        <title>Genome Features and Biochemical Characteristics of a Robust, Fast Growing and Naturally Transformable Cyanobacterium Synechococcus elongatus PCC 11801 Isolated from India.</title>
        <authorList>
            <person name="Jaiswal D."/>
            <person name="Sengupta A."/>
            <person name="Sohoni S."/>
            <person name="Sengupta S."/>
            <person name="Phadnavis A.G."/>
            <person name="Pakrasi H.B."/>
            <person name="Wangikar P.P."/>
        </authorList>
    </citation>
    <scope>NUCLEOTIDE SEQUENCE [LARGE SCALE GENOMIC DNA]</scope>
    <source>
        <strain evidence="2 3">PCC 11801</strain>
    </source>
</reference>
<organism evidence="2 3">
    <name type="scientific">Synechococcus elongatus PCC 11801</name>
    <dbReference type="NCBI Taxonomy" id="2219813"/>
    <lineage>
        <taxon>Bacteria</taxon>
        <taxon>Bacillati</taxon>
        <taxon>Cyanobacteriota</taxon>
        <taxon>Cyanophyceae</taxon>
        <taxon>Synechococcales</taxon>
        <taxon>Synechococcaceae</taxon>
        <taxon>Synechococcus</taxon>
    </lineage>
</organism>